<dbReference type="Proteomes" id="UP000499080">
    <property type="component" value="Unassembled WGS sequence"/>
</dbReference>
<gene>
    <name evidence="1" type="ORF">AVEN_119370_1</name>
</gene>
<dbReference type="AlphaFoldDB" id="A0A4Y2KWZ5"/>
<keyword evidence="2" id="KW-1185">Reference proteome</keyword>
<comment type="caution">
    <text evidence="1">The sequence shown here is derived from an EMBL/GenBank/DDBJ whole genome shotgun (WGS) entry which is preliminary data.</text>
</comment>
<sequence length="90" mass="10170">MVEHSLDGQKYYICVEMTKTMKGTRLSVAYPPLILLSPATRDSLVVNFLRADPYTKLEHSGTASFSDYTTGTELRNLTQHALYFAHKRDG</sequence>
<proteinExistence type="predicted"/>
<reference evidence="1 2" key="1">
    <citation type="journal article" date="2019" name="Sci. Rep.">
        <title>Orb-weaving spider Araneus ventricosus genome elucidates the spidroin gene catalogue.</title>
        <authorList>
            <person name="Kono N."/>
            <person name="Nakamura H."/>
            <person name="Ohtoshi R."/>
            <person name="Moran D.A.P."/>
            <person name="Shinohara A."/>
            <person name="Yoshida Y."/>
            <person name="Fujiwara M."/>
            <person name="Mori M."/>
            <person name="Tomita M."/>
            <person name="Arakawa K."/>
        </authorList>
    </citation>
    <scope>NUCLEOTIDE SEQUENCE [LARGE SCALE GENOMIC DNA]</scope>
</reference>
<name>A0A4Y2KWZ5_ARAVE</name>
<protein>
    <submittedName>
        <fullName evidence="1">Uncharacterized protein</fullName>
    </submittedName>
</protein>
<dbReference type="EMBL" id="BGPR01005102">
    <property type="protein sequence ID" value="GBN06815.1"/>
    <property type="molecule type" value="Genomic_DNA"/>
</dbReference>
<evidence type="ECO:0000313" key="2">
    <source>
        <dbReference type="Proteomes" id="UP000499080"/>
    </source>
</evidence>
<accession>A0A4Y2KWZ5</accession>
<organism evidence="1 2">
    <name type="scientific">Araneus ventricosus</name>
    <name type="common">Orbweaver spider</name>
    <name type="synonym">Epeira ventricosa</name>
    <dbReference type="NCBI Taxonomy" id="182803"/>
    <lineage>
        <taxon>Eukaryota</taxon>
        <taxon>Metazoa</taxon>
        <taxon>Ecdysozoa</taxon>
        <taxon>Arthropoda</taxon>
        <taxon>Chelicerata</taxon>
        <taxon>Arachnida</taxon>
        <taxon>Araneae</taxon>
        <taxon>Araneomorphae</taxon>
        <taxon>Entelegynae</taxon>
        <taxon>Araneoidea</taxon>
        <taxon>Araneidae</taxon>
        <taxon>Araneus</taxon>
    </lineage>
</organism>
<evidence type="ECO:0000313" key="1">
    <source>
        <dbReference type="EMBL" id="GBN06815.1"/>
    </source>
</evidence>